<dbReference type="InterPro" id="IPR029063">
    <property type="entry name" value="SAM-dependent_MTases_sf"/>
</dbReference>
<keyword evidence="4 7" id="KW-0808">Transferase</keyword>
<dbReference type="SUPFAM" id="SSF53335">
    <property type="entry name" value="S-adenosyl-L-methionine-dependent methyltransferases"/>
    <property type="match status" value="1"/>
</dbReference>
<dbReference type="STRING" id="347256.MHO_4780"/>
<dbReference type="GO" id="GO:0032259">
    <property type="term" value="P:methylation"/>
    <property type="evidence" value="ECO:0007669"/>
    <property type="project" value="UniProtKB-KW"/>
</dbReference>
<dbReference type="GO" id="GO:0043565">
    <property type="term" value="F:sequence-specific DNA binding"/>
    <property type="evidence" value="ECO:0007669"/>
    <property type="project" value="TreeGrafter"/>
</dbReference>
<dbReference type="KEGG" id="mho:MHO_4780"/>
<dbReference type="NCBIfam" id="TIGR00571">
    <property type="entry name" value="dam"/>
    <property type="match status" value="1"/>
</dbReference>
<dbReference type="Proteomes" id="UP000002631">
    <property type="component" value="Chromosome"/>
</dbReference>
<dbReference type="eggNOG" id="COG0338">
    <property type="taxonomic scope" value="Bacteria"/>
</dbReference>
<dbReference type="Gene3D" id="1.10.1020.10">
    <property type="entry name" value="Adenine-specific Methyltransferase, Domain 2"/>
    <property type="match status" value="1"/>
</dbReference>
<dbReference type="REBASE" id="22890">
    <property type="entry name" value="M.MhoPG21ORF4780P"/>
</dbReference>
<evidence type="ECO:0000256" key="6">
    <source>
        <dbReference type="ARBA" id="ARBA00047942"/>
    </source>
</evidence>
<dbReference type="InterPro" id="IPR055650">
    <property type="entry name" value="DUF7226"/>
</dbReference>
<name>D1J8R6_METH1</name>
<evidence type="ECO:0000259" key="8">
    <source>
        <dbReference type="Pfam" id="PF23871"/>
    </source>
</evidence>
<dbReference type="EMBL" id="FP236530">
    <property type="protein sequence ID" value="CAX37613.1"/>
    <property type="molecule type" value="Genomic_DNA"/>
</dbReference>
<keyword evidence="5 7" id="KW-0949">S-adenosyl-L-methionine</keyword>
<dbReference type="EC" id="2.1.1.72" evidence="2 7"/>
<dbReference type="PRINTS" id="PR00505">
    <property type="entry name" value="D12N6MTFRASE"/>
</dbReference>
<evidence type="ECO:0000313" key="10">
    <source>
        <dbReference type="Proteomes" id="UP000002631"/>
    </source>
</evidence>
<evidence type="ECO:0000256" key="7">
    <source>
        <dbReference type="RuleBase" id="RU361257"/>
    </source>
</evidence>
<sequence length="442" mass="51874">MKPFVKWAGGKRQILKRINEFINDSVEPGSSFTYLEPFIGGGAVFFDKRPKKAIINDLNEDLINAYRIIQSNQYEELIRLLDVHAENYRKEPDDYYYEVRAWDRNPTRWPNGYTNVQRAARMIFLNRTCYNGLYRVNNRGEFNTPIGRYHNPLICDRENLKEIHDYLSSKENEITIMNGSYEECVRLAKDGDVIYLDPPYDYEDDDGFTKYQMAGFSFENFRELKKECDKALSKGAFVIISNNATQKVTELFEQDPKYKIFYDVNKFSTLRTINCNGTERRTGREAIFWGMDNNIPFPQANDMTKIIKLVMADESVINDKAKAMELIHVSTTRQVAYYFSALQFLKYLKHDKTFTDRANSLMKNKSKIIIDIYDQLLNNDMFGNAYKQFKDSKKVNVEVIKNEIRKNKTNLADSTVNRRASTIKAWVEWMYTIDGRMRTIKS</sequence>
<dbReference type="GO" id="GO:0006298">
    <property type="term" value="P:mismatch repair"/>
    <property type="evidence" value="ECO:0007669"/>
    <property type="project" value="TreeGrafter"/>
</dbReference>
<dbReference type="PaxDb" id="347256-MHO_4780"/>
<keyword evidence="10" id="KW-1185">Reference proteome</keyword>
<proteinExistence type="inferred from homology"/>
<dbReference type="Gene3D" id="3.40.50.150">
    <property type="entry name" value="Vaccinia Virus protein VP39"/>
    <property type="match status" value="1"/>
</dbReference>
<protein>
    <recommendedName>
        <fullName evidence="2 7">Site-specific DNA-methyltransferase (adenine-specific)</fullName>
        <ecNumber evidence="2 7">2.1.1.72</ecNumber>
    </recommendedName>
</protein>
<dbReference type="PANTHER" id="PTHR30481:SF3">
    <property type="entry name" value="DNA ADENINE METHYLASE"/>
    <property type="match status" value="1"/>
</dbReference>
<dbReference type="InterPro" id="IPR002052">
    <property type="entry name" value="DNA_methylase_N6_adenine_CS"/>
</dbReference>
<dbReference type="RefSeq" id="WP_012855752.1">
    <property type="nucleotide sequence ID" value="NC_013511.1"/>
</dbReference>
<dbReference type="InterPro" id="IPR012327">
    <property type="entry name" value="MeTrfase_D12"/>
</dbReference>
<gene>
    <name evidence="9" type="ordered locus">MHO_4780</name>
</gene>
<dbReference type="PANTHER" id="PTHR30481">
    <property type="entry name" value="DNA ADENINE METHYLASE"/>
    <property type="match status" value="1"/>
</dbReference>
<dbReference type="InterPro" id="IPR023095">
    <property type="entry name" value="Ade_MeTrfase_dom_2"/>
</dbReference>
<evidence type="ECO:0000256" key="2">
    <source>
        <dbReference type="ARBA" id="ARBA00011900"/>
    </source>
</evidence>
<comment type="catalytic activity">
    <reaction evidence="6 7">
        <text>a 2'-deoxyadenosine in DNA + S-adenosyl-L-methionine = an N(6)-methyl-2'-deoxyadenosine in DNA + S-adenosyl-L-homocysteine + H(+)</text>
        <dbReference type="Rhea" id="RHEA:15197"/>
        <dbReference type="Rhea" id="RHEA-COMP:12418"/>
        <dbReference type="Rhea" id="RHEA-COMP:12419"/>
        <dbReference type="ChEBI" id="CHEBI:15378"/>
        <dbReference type="ChEBI" id="CHEBI:57856"/>
        <dbReference type="ChEBI" id="CHEBI:59789"/>
        <dbReference type="ChEBI" id="CHEBI:90615"/>
        <dbReference type="ChEBI" id="CHEBI:90616"/>
        <dbReference type="EC" id="2.1.1.72"/>
    </reaction>
</comment>
<evidence type="ECO:0000313" key="9">
    <source>
        <dbReference type="EMBL" id="CAX37613.1"/>
    </source>
</evidence>
<dbReference type="GO" id="GO:0009007">
    <property type="term" value="F:site-specific DNA-methyltransferase (adenine-specific) activity"/>
    <property type="evidence" value="ECO:0007669"/>
    <property type="project" value="UniProtKB-UniRule"/>
</dbReference>
<comment type="similarity">
    <text evidence="1 7">Belongs to the N(4)/N(6)-methyltransferase family.</text>
</comment>
<evidence type="ECO:0000256" key="4">
    <source>
        <dbReference type="ARBA" id="ARBA00022679"/>
    </source>
</evidence>
<keyword evidence="3 7" id="KW-0489">Methyltransferase</keyword>
<evidence type="ECO:0000256" key="3">
    <source>
        <dbReference type="ARBA" id="ARBA00022603"/>
    </source>
</evidence>
<evidence type="ECO:0000256" key="1">
    <source>
        <dbReference type="ARBA" id="ARBA00006594"/>
    </source>
</evidence>
<dbReference type="GO" id="GO:1904047">
    <property type="term" value="F:S-adenosyl-L-methionine binding"/>
    <property type="evidence" value="ECO:0007669"/>
    <property type="project" value="TreeGrafter"/>
</dbReference>
<evidence type="ECO:0000256" key="5">
    <source>
        <dbReference type="ARBA" id="ARBA00022691"/>
    </source>
</evidence>
<dbReference type="AlphaFoldDB" id="D1J8R6"/>
<dbReference type="Pfam" id="PF23871">
    <property type="entry name" value="DUF7226"/>
    <property type="match status" value="1"/>
</dbReference>
<dbReference type="GO" id="GO:0009307">
    <property type="term" value="P:DNA restriction-modification system"/>
    <property type="evidence" value="ECO:0007669"/>
    <property type="project" value="InterPro"/>
</dbReference>
<organism evidence="9 10">
    <name type="scientific">Metamycoplasma hominis (strain ATCC 23114 / DSM 25592 / NBRC 14850 / NCTC 10111 / PG21)</name>
    <name type="common">Mycoplasma hominis</name>
    <dbReference type="NCBI Taxonomy" id="347256"/>
    <lineage>
        <taxon>Bacteria</taxon>
        <taxon>Bacillati</taxon>
        <taxon>Mycoplasmatota</taxon>
        <taxon>Mycoplasmoidales</taxon>
        <taxon>Metamycoplasmataceae</taxon>
        <taxon>Metamycoplasma</taxon>
    </lineage>
</organism>
<dbReference type="Pfam" id="PF02086">
    <property type="entry name" value="MethyltransfD12"/>
    <property type="match status" value="1"/>
</dbReference>
<feature type="domain" description="DUF7226" evidence="8">
    <location>
        <begin position="331"/>
        <end position="432"/>
    </location>
</feature>
<reference evidence="9 10" key="1">
    <citation type="journal article" date="2009" name="PLoS Genet.">
        <title>Life on arginine for Mycoplasma hominis: clues from its minimal genome and comparison with other human urogenital mycoplasmas.</title>
        <authorList>
            <person name="Pereyre S."/>
            <person name="Sirand-Pugnet P."/>
            <person name="Beven L."/>
            <person name="Charron A."/>
            <person name="Renaudin H."/>
            <person name="Barre A."/>
            <person name="Avenaud P."/>
            <person name="Jacob D."/>
            <person name="Couloux A."/>
            <person name="Barbe V."/>
            <person name="de Daruvar A."/>
            <person name="Blanchard A."/>
            <person name="Bebear C."/>
        </authorList>
    </citation>
    <scope>NUCLEOTIDE SEQUENCE [LARGE SCALE GENOMIC DNA]</scope>
    <source>
        <strain evidence="10">ATCC 23114 / NBRC 14850 / NCTC 10111 / PG21</strain>
    </source>
</reference>
<dbReference type="HOGENOM" id="CLU_619388_0_0_14"/>
<dbReference type="PROSITE" id="PS00092">
    <property type="entry name" value="N6_MTASE"/>
    <property type="match status" value="1"/>
</dbReference>
<accession>D1J8R6</accession>